<comment type="function">
    <text evidence="1 7">RNaseP catalyzes the removal of the 5'-leader sequence from pre-tRNA to produce the mature 5'-terminus. It can also cleave other RNA substrates such as 4.5S RNA. The protein component plays an auxiliary but essential role in vivo by binding to the 5'-leader sequence and broadening the substrate specificity of the ribozyme.</text>
</comment>
<dbReference type="SUPFAM" id="SSF54211">
    <property type="entry name" value="Ribosomal protein S5 domain 2-like"/>
    <property type="match status" value="1"/>
</dbReference>
<accession>A0A1G7LX95</accession>
<dbReference type="InterPro" id="IPR020539">
    <property type="entry name" value="RNase_P_CS"/>
</dbReference>
<dbReference type="STRING" id="1123285.SAMN05660235_01936"/>
<dbReference type="PANTHER" id="PTHR33992">
    <property type="entry name" value="RIBONUCLEASE P PROTEIN COMPONENT"/>
    <property type="match status" value="1"/>
</dbReference>
<dbReference type="GO" id="GO:0000049">
    <property type="term" value="F:tRNA binding"/>
    <property type="evidence" value="ECO:0007669"/>
    <property type="project" value="UniProtKB-UniRule"/>
</dbReference>
<keyword evidence="2 7" id="KW-0819">tRNA processing</keyword>
<dbReference type="GO" id="GO:0001682">
    <property type="term" value="P:tRNA 5'-leader removal"/>
    <property type="evidence" value="ECO:0007669"/>
    <property type="project" value="UniProtKB-UniRule"/>
</dbReference>
<protein>
    <recommendedName>
        <fullName evidence="7 8">Ribonuclease P protein component</fullName>
        <shortName evidence="7">RNase P protein</shortName>
        <shortName evidence="7">RNaseP protein</shortName>
        <ecNumber evidence="7 8">3.1.26.5</ecNumber>
    </recommendedName>
    <alternativeName>
        <fullName evidence="7">Protein C5</fullName>
    </alternativeName>
</protein>
<gene>
    <name evidence="7" type="primary">rnpA</name>
    <name evidence="9" type="ORF">SAMN05660235_01936</name>
</gene>
<dbReference type="EC" id="3.1.26.5" evidence="7 8"/>
<evidence type="ECO:0000256" key="2">
    <source>
        <dbReference type="ARBA" id="ARBA00022694"/>
    </source>
</evidence>
<comment type="similarity">
    <text evidence="7">Belongs to the RnpA family.</text>
</comment>
<sequence length="116" mass="13173">MMYKLSKGGILRKNKNFQTVYKLGKSYANRLLVLYVKPNREGLRRAGFVTGKRLGGAVVRNRARRLMKEAYRLNQHQLTTGVDMVFIARQPIVKADFAAVSKALLELCGKAQLFNK</sequence>
<proteinExistence type="inferred from homology"/>
<evidence type="ECO:0000256" key="6">
    <source>
        <dbReference type="ARBA" id="ARBA00022884"/>
    </source>
</evidence>
<evidence type="ECO:0000313" key="9">
    <source>
        <dbReference type="EMBL" id="SDF54137.1"/>
    </source>
</evidence>
<dbReference type="GO" id="GO:0030677">
    <property type="term" value="C:ribonuclease P complex"/>
    <property type="evidence" value="ECO:0007669"/>
    <property type="project" value="TreeGrafter"/>
</dbReference>
<dbReference type="InterPro" id="IPR020568">
    <property type="entry name" value="Ribosomal_Su5_D2-typ_SF"/>
</dbReference>
<keyword evidence="10" id="KW-1185">Reference proteome</keyword>
<keyword evidence="6 7" id="KW-0694">RNA-binding</keyword>
<evidence type="ECO:0000256" key="3">
    <source>
        <dbReference type="ARBA" id="ARBA00022722"/>
    </source>
</evidence>
<dbReference type="HAMAP" id="MF_00227">
    <property type="entry name" value="RNase_P"/>
    <property type="match status" value="1"/>
</dbReference>
<evidence type="ECO:0000256" key="4">
    <source>
        <dbReference type="ARBA" id="ARBA00022759"/>
    </source>
</evidence>
<dbReference type="EMBL" id="FNBU01000014">
    <property type="protein sequence ID" value="SDF54137.1"/>
    <property type="molecule type" value="Genomic_DNA"/>
</dbReference>
<name>A0A1G7LX95_9FIRM</name>
<dbReference type="InterPro" id="IPR000100">
    <property type="entry name" value="RNase_P"/>
</dbReference>
<reference evidence="10" key="1">
    <citation type="submission" date="2016-10" db="EMBL/GenBank/DDBJ databases">
        <authorList>
            <person name="Varghese N."/>
            <person name="Submissions S."/>
        </authorList>
    </citation>
    <scope>NUCLEOTIDE SEQUENCE [LARGE SCALE GENOMIC DNA]</scope>
    <source>
        <strain evidence="10">DSM 23256</strain>
    </source>
</reference>
<evidence type="ECO:0000256" key="8">
    <source>
        <dbReference type="NCBIfam" id="TIGR00188"/>
    </source>
</evidence>
<comment type="catalytic activity">
    <reaction evidence="7">
        <text>Endonucleolytic cleavage of RNA, removing 5'-extranucleotides from tRNA precursor.</text>
        <dbReference type="EC" id="3.1.26.5"/>
    </reaction>
</comment>
<dbReference type="GO" id="GO:0004526">
    <property type="term" value="F:ribonuclease P activity"/>
    <property type="evidence" value="ECO:0007669"/>
    <property type="project" value="UniProtKB-UniRule"/>
</dbReference>
<dbReference type="InterPro" id="IPR014721">
    <property type="entry name" value="Ribsml_uS5_D2-typ_fold_subgr"/>
</dbReference>
<dbReference type="NCBIfam" id="TIGR00188">
    <property type="entry name" value="rnpA"/>
    <property type="match status" value="1"/>
</dbReference>
<organism evidence="9 10">
    <name type="scientific">Sporolituus thermophilus DSM 23256</name>
    <dbReference type="NCBI Taxonomy" id="1123285"/>
    <lineage>
        <taxon>Bacteria</taxon>
        <taxon>Bacillati</taxon>
        <taxon>Bacillota</taxon>
        <taxon>Negativicutes</taxon>
        <taxon>Selenomonadales</taxon>
        <taxon>Sporomusaceae</taxon>
        <taxon>Sporolituus</taxon>
    </lineage>
</organism>
<dbReference type="GO" id="GO:0042781">
    <property type="term" value="F:3'-tRNA processing endoribonuclease activity"/>
    <property type="evidence" value="ECO:0007669"/>
    <property type="project" value="TreeGrafter"/>
</dbReference>
<keyword evidence="4 7" id="KW-0255">Endonuclease</keyword>
<dbReference type="OrthoDB" id="9810867at2"/>
<dbReference type="PROSITE" id="PS00648">
    <property type="entry name" value="RIBONUCLEASE_P"/>
    <property type="match status" value="1"/>
</dbReference>
<evidence type="ECO:0000313" key="10">
    <source>
        <dbReference type="Proteomes" id="UP000243333"/>
    </source>
</evidence>
<dbReference type="Pfam" id="PF00825">
    <property type="entry name" value="Ribonuclease_P"/>
    <property type="match status" value="1"/>
</dbReference>
<evidence type="ECO:0000256" key="7">
    <source>
        <dbReference type="HAMAP-Rule" id="MF_00227"/>
    </source>
</evidence>
<evidence type="ECO:0000256" key="1">
    <source>
        <dbReference type="ARBA" id="ARBA00002663"/>
    </source>
</evidence>
<evidence type="ECO:0000256" key="5">
    <source>
        <dbReference type="ARBA" id="ARBA00022801"/>
    </source>
</evidence>
<dbReference type="Proteomes" id="UP000243333">
    <property type="component" value="Unassembled WGS sequence"/>
</dbReference>
<dbReference type="Gene3D" id="3.30.230.10">
    <property type="match status" value="1"/>
</dbReference>
<keyword evidence="5 7" id="KW-0378">Hydrolase</keyword>
<keyword evidence="3 7" id="KW-0540">Nuclease</keyword>
<comment type="subunit">
    <text evidence="7">Consists of a catalytic RNA component (M1 or rnpB) and a protein subunit.</text>
</comment>
<dbReference type="PANTHER" id="PTHR33992:SF1">
    <property type="entry name" value="RIBONUCLEASE P PROTEIN COMPONENT"/>
    <property type="match status" value="1"/>
</dbReference>
<dbReference type="AlphaFoldDB" id="A0A1G7LX95"/>